<evidence type="ECO:0000256" key="1">
    <source>
        <dbReference type="SAM" id="Coils"/>
    </source>
</evidence>
<name>A0A7N0UWD1_KALFE</name>
<protein>
    <submittedName>
        <fullName evidence="2">Uncharacterized protein</fullName>
    </submittedName>
</protein>
<proteinExistence type="predicted"/>
<dbReference type="AlphaFoldDB" id="A0A7N0UWD1"/>
<dbReference type="PANTHER" id="PTHR37761">
    <property type="entry name" value="OS09G0108400 PROTEIN"/>
    <property type="match status" value="1"/>
</dbReference>
<evidence type="ECO:0000313" key="2">
    <source>
        <dbReference type="EnsemblPlants" id="Kaladp0087s0141.1.v1.1"/>
    </source>
</evidence>
<feature type="coiled-coil region" evidence="1">
    <location>
        <begin position="99"/>
        <end position="154"/>
    </location>
</feature>
<sequence>MAGLFAWAADVVGHGGDSNEDDDSIPIIFNPEQQKYAGELDAKAASLSRAIQDLRLRLPPPDISQRLPHLHAHSLASNAALALQQNAHSATRHQIQQREITLQEENANFENAISDCENRLQEKLREANDLQRRLEEMDSTEENLRAELKNAESISQSKDYDKVAAEVQKDDEAHLKSTESALHEKLENKKKELSAMEEAVRTLERKWEELQENALKRPSPTQREKILDKQLHSLIEQLETKQAQAERLVSEIHSKEIELERLNGLARKLEMSNADMNPGYPARNRFVRSGSGKGSTSTDNLADVNLKPPFYISGRTEAQQRLMFLRSSFVLHILALHILVFIKISF</sequence>
<keyword evidence="3" id="KW-1185">Reference proteome</keyword>
<dbReference type="Proteomes" id="UP000594263">
    <property type="component" value="Unplaced"/>
</dbReference>
<dbReference type="EnsemblPlants" id="Kaladp0087s0141.1.v1.1">
    <property type="protein sequence ID" value="Kaladp0087s0141.1.v1.1"/>
    <property type="gene ID" value="Kaladp0087s0141.v1.1"/>
</dbReference>
<accession>A0A7N0UWD1</accession>
<evidence type="ECO:0000313" key="3">
    <source>
        <dbReference type="Proteomes" id="UP000594263"/>
    </source>
</evidence>
<dbReference type="PANTHER" id="PTHR37761:SF2">
    <property type="entry name" value="OS09G0108400 PROTEIN"/>
    <property type="match status" value="1"/>
</dbReference>
<organism evidence="2 3">
    <name type="scientific">Kalanchoe fedtschenkoi</name>
    <name type="common">Lavender scallops</name>
    <name type="synonym">South American air plant</name>
    <dbReference type="NCBI Taxonomy" id="63787"/>
    <lineage>
        <taxon>Eukaryota</taxon>
        <taxon>Viridiplantae</taxon>
        <taxon>Streptophyta</taxon>
        <taxon>Embryophyta</taxon>
        <taxon>Tracheophyta</taxon>
        <taxon>Spermatophyta</taxon>
        <taxon>Magnoliopsida</taxon>
        <taxon>eudicotyledons</taxon>
        <taxon>Gunneridae</taxon>
        <taxon>Pentapetalae</taxon>
        <taxon>Saxifragales</taxon>
        <taxon>Crassulaceae</taxon>
        <taxon>Kalanchoe</taxon>
    </lineage>
</organism>
<feature type="coiled-coil region" evidence="1">
    <location>
        <begin position="179"/>
        <end position="265"/>
    </location>
</feature>
<keyword evidence="1" id="KW-0175">Coiled coil</keyword>
<dbReference type="OMA" id="NCENKIQ"/>
<reference evidence="2" key="1">
    <citation type="submission" date="2021-01" db="UniProtKB">
        <authorList>
            <consortium name="EnsemblPlants"/>
        </authorList>
    </citation>
    <scope>IDENTIFICATION</scope>
</reference>
<dbReference type="Gramene" id="Kaladp0087s0141.1.v1.1">
    <property type="protein sequence ID" value="Kaladp0087s0141.1.v1.1"/>
    <property type="gene ID" value="Kaladp0087s0141.v1.1"/>
</dbReference>